<dbReference type="InterPro" id="IPR017853">
    <property type="entry name" value="GH"/>
</dbReference>
<dbReference type="GO" id="GO:0051017">
    <property type="term" value="P:actin filament bundle assembly"/>
    <property type="evidence" value="ECO:0007669"/>
    <property type="project" value="TreeGrafter"/>
</dbReference>
<dbReference type="Proteomes" id="UP001177140">
    <property type="component" value="Unassembled WGS sequence"/>
</dbReference>
<dbReference type="EMBL" id="JAJJMA010242327">
    <property type="protein sequence ID" value="MCL7043051.1"/>
    <property type="molecule type" value="Genomic_DNA"/>
</dbReference>
<dbReference type="SUPFAM" id="SSF51445">
    <property type="entry name" value="(Trans)glycosidases"/>
    <property type="match status" value="1"/>
</dbReference>
<keyword evidence="2" id="KW-1185">Reference proteome</keyword>
<evidence type="ECO:0000313" key="2">
    <source>
        <dbReference type="Proteomes" id="UP001177140"/>
    </source>
</evidence>
<comment type="caution">
    <text evidence="1">The sequence shown here is derived from an EMBL/GenBank/DDBJ whole genome shotgun (WGS) entry which is preliminary data.</text>
</comment>
<proteinExistence type="predicted"/>
<gene>
    <name evidence="1" type="ORF">MKW94_026087</name>
</gene>
<dbReference type="PANTHER" id="PTHR10551">
    <property type="entry name" value="FASCIN"/>
    <property type="match status" value="1"/>
</dbReference>
<dbReference type="Gene3D" id="3.20.20.80">
    <property type="entry name" value="Glycosidases"/>
    <property type="match status" value="1"/>
</dbReference>
<dbReference type="AlphaFoldDB" id="A0AA42AXU5"/>
<accession>A0AA42AXU5</accession>
<dbReference type="GO" id="GO:0016477">
    <property type="term" value="P:cell migration"/>
    <property type="evidence" value="ECO:0007669"/>
    <property type="project" value="TreeGrafter"/>
</dbReference>
<evidence type="ECO:0000313" key="1">
    <source>
        <dbReference type="EMBL" id="MCL7043051.1"/>
    </source>
</evidence>
<name>A0AA42AXU5_PAPNU</name>
<dbReference type="GO" id="GO:0005737">
    <property type="term" value="C:cytoplasm"/>
    <property type="evidence" value="ECO:0007669"/>
    <property type="project" value="TreeGrafter"/>
</dbReference>
<reference evidence="1" key="1">
    <citation type="submission" date="2022-03" db="EMBL/GenBank/DDBJ databases">
        <title>A functionally conserved STORR gene fusion in Papaver species that diverged 16.8 million years ago.</title>
        <authorList>
            <person name="Catania T."/>
        </authorList>
    </citation>
    <scope>NUCLEOTIDE SEQUENCE</scope>
    <source>
        <strain evidence="1">S-191538</strain>
    </source>
</reference>
<dbReference type="PANTHER" id="PTHR10551:SF9">
    <property type="entry name" value="FASCIN-2"/>
    <property type="match status" value="1"/>
</dbReference>
<organism evidence="1 2">
    <name type="scientific">Papaver nudicaule</name>
    <name type="common">Iceland poppy</name>
    <dbReference type="NCBI Taxonomy" id="74823"/>
    <lineage>
        <taxon>Eukaryota</taxon>
        <taxon>Viridiplantae</taxon>
        <taxon>Streptophyta</taxon>
        <taxon>Embryophyta</taxon>
        <taxon>Tracheophyta</taxon>
        <taxon>Spermatophyta</taxon>
        <taxon>Magnoliopsida</taxon>
        <taxon>Ranunculales</taxon>
        <taxon>Papaveraceae</taxon>
        <taxon>Papaveroideae</taxon>
        <taxon>Papaver</taxon>
    </lineage>
</organism>
<sequence>MGLGVNGLNGQKVKGVNLGNWLVTEGWMKPSLFDGIPQGDMLQRFGSNL</sequence>
<dbReference type="GO" id="GO:0015629">
    <property type="term" value="C:actin cytoskeleton"/>
    <property type="evidence" value="ECO:0007669"/>
    <property type="project" value="TreeGrafter"/>
</dbReference>
<dbReference type="GO" id="GO:0051015">
    <property type="term" value="F:actin filament binding"/>
    <property type="evidence" value="ECO:0007669"/>
    <property type="project" value="InterPro"/>
</dbReference>
<dbReference type="GO" id="GO:0007163">
    <property type="term" value="P:establishment or maintenance of cell polarity"/>
    <property type="evidence" value="ECO:0007669"/>
    <property type="project" value="TreeGrafter"/>
</dbReference>
<dbReference type="InterPro" id="IPR010431">
    <property type="entry name" value="Fascin"/>
</dbReference>
<protein>
    <submittedName>
        <fullName evidence="1">Uncharacterized protein</fullName>
    </submittedName>
</protein>